<dbReference type="AlphaFoldDB" id="A0A176S4J1"/>
<evidence type="ECO:0000256" key="1">
    <source>
        <dbReference type="SAM" id="MobiDB-lite"/>
    </source>
</evidence>
<evidence type="ECO:0000313" key="3">
    <source>
        <dbReference type="Proteomes" id="UP000076962"/>
    </source>
</evidence>
<comment type="caution">
    <text evidence="2">The sequence shown here is derived from an EMBL/GenBank/DDBJ whole genome shotgun (WGS) entry which is preliminary data.</text>
</comment>
<protein>
    <submittedName>
        <fullName evidence="2">Integral membrane protein</fullName>
    </submittedName>
</protein>
<gene>
    <name evidence="2" type="ORF">THIOM_001195</name>
</gene>
<sequence length="197" mass="22091">MPLGMGYTVEGQVSGKEEFGGIQIIVFEPKPGRFPEEPPKIAAATRGFPTEESDVVCCEFEEEFGGSEMGLAAGGKMKQKIYPDKYGVETWDENHFGRVYVHIVNSMMYEQITGKKAPSTPVTAKTYTQYGFPWFDLYDEHKGDVEQSNILSQVKSVKEMDNKKGFAPQQDDSGVEISDEQVKKLKLKSDVVRDGKW</sequence>
<feature type="region of interest" description="Disordered" evidence="1">
    <location>
        <begin position="160"/>
        <end position="179"/>
    </location>
</feature>
<dbReference type="EMBL" id="LUTY01000623">
    <property type="protein sequence ID" value="OAD22983.1"/>
    <property type="molecule type" value="Genomic_DNA"/>
</dbReference>
<dbReference type="Proteomes" id="UP000076962">
    <property type="component" value="Unassembled WGS sequence"/>
</dbReference>
<evidence type="ECO:0000313" key="2">
    <source>
        <dbReference type="EMBL" id="OAD22983.1"/>
    </source>
</evidence>
<accession>A0A176S4J1</accession>
<proteinExistence type="predicted"/>
<keyword evidence="3" id="KW-1185">Reference proteome</keyword>
<organism evidence="2 3">
    <name type="scientific">Candidatus Thiomargarita nelsonii</name>
    <dbReference type="NCBI Taxonomy" id="1003181"/>
    <lineage>
        <taxon>Bacteria</taxon>
        <taxon>Pseudomonadati</taxon>
        <taxon>Pseudomonadota</taxon>
        <taxon>Gammaproteobacteria</taxon>
        <taxon>Thiotrichales</taxon>
        <taxon>Thiotrichaceae</taxon>
        <taxon>Thiomargarita</taxon>
    </lineage>
</organism>
<name>A0A176S4J1_9GAMM</name>
<reference evidence="2 3" key="1">
    <citation type="submission" date="2016-05" db="EMBL/GenBank/DDBJ databases">
        <title>Single-cell genome of chain-forming Candidatus Thiomargarita nelsonii and comparison to other large sulfur-oxidizing bacteria.</title>
        <authorList>
            <person name="Winkel M."/>
            <person name="Salman V."/>
            <person name="Woyke T."/>
            <person name="Schulz-Vogt H."/>
            <person name="Richter M."/>
            <person name="Flood B."/>
            <person name="Bailey J."/>
            <person name="Amann R."/>
            <person name="Mussmann M."/>
        </authorList>
    </citation>
    <scope>NUCLEOTIDE SEQUENCE [LARGE SCALE GENOMIC DNA]</scope>
    <source>
        <strain evidence="2 3">THI036</strain>
    </source>
</reference>